<organism evidence="4 5">
    <name type="scientific">Cyclotella atomus</name>
    <dbReference type="NCBI Taxonomy" id="382360"/>
    <lineage>
        <taxon>Eukaryota</taxon>
        <taxon>Sar</taxon>
        <taxon>Stramenopiles</taxon>
        <taxon>Ochrophyta</taxon>
        <taxon>Bacillariophyta</taxon>
        <taxon>Coscinodiscophyceae</taxon>
        <taxon>Thalassiosirophycidae</taxon>
        <taxon>Stephanodiscales</taxon>
        <taxon>Stephanodiscaceae</taxon>
        <taxon>Cyclotella</taxon>
    </lineage>
</organism>
<keyword evidence="5" id="KW-1185">Reference proteome</keyword>
<evidence type="ECO:0000256" key="1">
    <source>
        <dbReference type="ARBA" id="ARBA00022737"/>
    </source>
</evidence>
<dbReference type="Gene3D" id="1.25.40.10">
    <property type="entry name" value="Tetratricopeptide repeat domain"/>
    <property type="match status" value="2"/>
</dbReference>
<dbReference type="PANTHER" id="PTHR47942">
    <property type="entry name" value="TETRATRICOPEPTIDE REPEAT (TPR)-LIKE SUPERFAMILY PROTEIN-RELATED"/>
    <property type="match status" value="1"/>
</dbReference>
<feature type="repeat" description="PPR" evidence="2">
    <location>
        <begin position="625"/>
        <end position="659"/>
    </location>
</feature>
<name>A0ABD3QWF0_9STRA</name>
<proteinExistence type="predicted"/>
<accession>A0ABD3QWF0</accession>
<evidence type="ECO:0000313" key="4">
    <source>
        <dbReference type="EMBL" id="KAL3804774.1"/>
    </source>
</evidence>
<dbReference type="PROSITE" id="PS51375">
    <property type="entry name" value="PPR"/>
    <property type="match status" value="1"/>
</dbReference>
<dbReference type="EMBL" id="JALLPJ020000029">
    <property type="protein sequence ID" value="KAL3804774.1"/>
    <property type="molecule type" value="Genomic_DNA"/>
</dbReference>
<evidence type="ECO:0000313" key="5">
    <source>
        <dbReference type="Proteomes" id="UP001530400"/>
    </source>
</evidence>
<protein>
    <recommendedName>
        <fullName evidence="6">Pentatricopeptide repeat-containing protein</fullName>
    </recommendedName>
</protein>
<gene>
    <name evidence="4" type="ORF">ACHAWO_013802</name>
</gene>
<feature type="region of interest" description="Disordered" evidence="3">
    <location>
        <begin position="95"/>
        <end position="116"/>
    </location>
</feature>
<evidence type="ECO:0000256" key="3">
    <source>
        <dbReference type="SAM" id="MobiDB-lite"/>
    </source>
</evidence>
<dbReference type="PANTHER" id="PTHR47942:SF63">
    <property type="entry name" value="PENTATRICOPEPTIDE REPEAT-CONTAINING PROTEIN"/>
    <property type="match status" value="1"/>
</dbReference>
<dbReference type="InterPro" id="IPR011990">
    <property type="entry name" value="TPR-like_helical_dom_sf"/>
</dbReference>
<sequence>MTAAASLSSRISKLNTCRQVSSSSIGHLAKREALCTSRPHIGASSALHSRCNEQQRCYQVLDSAKSTRLSSTSQLVLASDKIAAVRPTTKTIRLASSSSSSLESKQTHKKPWHDPSFMQRCSPETVEQWLVSLLKSSNDKGSSHGTDDVDSTAYLRVLEAFAKSKIGGAPQKAEYWIGRLEKHYDRVVNDYLRNNVSSVDYSEQKVLTSDDDSLGTHDTSVQKSSYANLIASKKSSNNQKVLISDDGADDTGVQKSSFVNLIASKQSPNNQTLQTNTYGKDASIVQSLQPTVDCYNAVIEAWSNDTDKVSVIRSRRWLSKLESGIESPFPVDHPLYSNLKPDARSYDLYLHACSRGIGRQHRQHIQRAEEAEELLRFRLSNNAPLSIRPTTESYNYCLRAWTRCRKEITVADRVMKLVREMEAIQRDYMKSLKSNTVSEADSWKEHVSPNTKTYTMAIDAWVVVAGKKAKKLYYEQLKADKRRDENHIDNRENELDDGTKEMEKAAAILKHIQTLESARVADVNASVIGYNTILSGYARLSSDTRPEIPLKSEAILREMMEACMNGQKHTCPDVMSFNAIIKAWASTGRPNSAARCEWWLRKMIKESNNIVDEDEDTVPSVPKPNVNTYNLVMDAFLQLGDPSSVQNLLREMDASDFVSPNSESFSKVIRAWLHDEMNNQQKQDLPGLSCENAFYWLKELLERERVGAPDLGSAPDLFASILKTAARTHSKGENLLSVGQSTFWAMRESRFGVNDLAFEWLLEITLKVLEDKRRREEFVKSLVEQCCKDGFLSARFVSMIRSIEQEERFATQEGEEVVFNKYLVKPPFPATWTRNIRDIEHYHRV</sequence>
<keyword evidence="1" id="KW-0677">Repeat</keyword>
<reference evidence="4 5" key="1">
    <citation type="submission" date="2024-10" db="EMBL/GenBank/DDBJ databases">
        <title>Updated reference genomes for cyclostephanoid diatoms.</title>
        <authorList>
            <person name="Roberts W.R."/>
            <person name="Alverson A.J."/>
        </authorList>
    </citation>
    <scope>NUCLEOTIDE SEQUENCE [LARGE SCALE GENOMIC DNA]</scope>
    <source>
        <strain evidence="4 5">AJA010-31</strain>
    </source>
</reference>
<comment type="caution">
    <text evidence="4">The sequence shown here is derived from an EMBL/GenBank/DDBJ whole genome shotgun (WGS) entry which is preliminary data.</text>
</comment>
<dbReference type="InterPro" id="IPR051222">
    <property type="entry name" value="PPR/CCM1_RNA-binding"/>
</dbReference>
<dbReference type="Proteomes" id="UP001530400">
    <property type="component" value="Unassembled WGS sequence"/>
</dbReference>
<dbReference type="InterPro" id="IPR002885">
    <property type="entry name" value="PPR_rpt"/>
</dbReference>
<evidence type="ECO:0008006" key="6">
    <source>
        <dbReference type="Google" id="ProtNLM"/>
    </source>
</evidence>
<evidence type="ECO:0000256" key="2">
    <source>
        <dbReference type="PROSITE-ProRule" id="PRU00708"/>
    </source>
</evidence>
<dbReference type="AlphaFoldDB" id="A0ABD3QWF0"/>